<dbReference type="GO" id="GO:0005858">
    <property type="term" value="C:axonemal dynein complex"/>
    <property type="evidence" value="ECO:0007669"/>
    <property type="project" value="TreeGrafter"/>
</dbReference>
<protein>
    <recommendedName>
        <fullName evidence="2">Dynein heavy chain tail domain-containing protein</fullName>
    </recommendedName>
</protein>
<dbReference type="InterPro" id="IPR013594">
    <property type="entry name" value="Dynein_heavy_tail"/>
</dbReference>
<dbReference type="InterPro" id="IPR026983">
    <property type="entry name" value="DHC"/>
</dbReference>
<dbReference type="PANTHER" id="PTHR46532">
    <property type="entry name" value="MALE FERTILITY FACTOR KL5"/>
    <property type="match status" value="1"/>
</dbReference>
<feature type="compositionally biased region" description="Basic and acidic residues" evidence="1">
    <location>
        <begin position="1"/>
        <end position="19"/>
    </location>
</feature>
<dbReference type="Pfam" id="PF08385">
    <property type="entry name" value="DHC_N1"/>
    <property type="match status" value="1"/>
</dbReference>
<dbReference type="GO" id="GO:0045505">
    <property type="term" value="F:dynein intermediate chain binding"/>
    <property type="evidence" value="ECO:0007669"/>
    <property type="project" value="InterPro"/>
</dbReference>
<feature type="domain" description="Dynein heavy chain tail" evidence="2">
    <location>
        <begin position="243"/>
        <end position="669"/>
    </location>
</feature>
<dbReference type="PANTHER" id="PTHR46532:SF11">
    <property type="entry name" value="DYNEIN AXONEMAL HEAVY CHAIN 12"/>
    <property type="match status" value="1"/>
</dbReference>
<feature type="region of interest" description="Disordered" evidence="1">
    <location>
        <begin position="1"/>
        <end position="40"/>
    </location>
</feature>
<dbReference type="GO" id="GO:0051959">
    <property type="term" value="F:dynein light intermediate chain binding"/>
    <property type="evidence" value="ECO:0007669"/>
    <property type="project" value="InterPro"/>
</dbReference>
<dbReference type="EMBL" id="OZ034829">
    <property type="protein sequence ID" value="CAL1685646.1"/>
    <property type="molecule type" value="Genomic_DNA"/>
</dbReference>
<sequence length="673" mass="78955">MEKTKKAEKSSIDPHREFLDMDTDEEDFGRLESPETEEELLPEPVKPVFDEQNLNKLVQYVKDLTILPLIKDSDWKEDCHTVIREYFENPVYALLSIYFEMETLRARLSVPEDDQSEFVYFLRTPWHVFTVDNFHATVIFGSINRNAMMCVLKAMENMYASAALNSNEWPEIIRNNLFFNLHNFLMCLTEWIYKPMGLTKLYVPRENLPDVAEPPRDEKSDLTEEDEQYVSNELRESEKAQIDRFEGIVRYWIKQIREVLTNTSKNTTRGIIFDELQHWTAIYFNLCCLHDQLSSKEIQSILCLLENVRSPSVDSFQVLTLQLHEGLEQAASNVAYLNVLSEACNDLKCPNEIEEPITKILLLILFIWTESPFYNISDNIEILCEVISTQIVHQCKNYVDLQTILEGDAENGINILRKCISCCETYRIVYNKVTRITAHIESNKDWHVNEQLVFKRIDTFTQRCYDVIEICNALIVFGRRNKVGMIGGAKGTEHEDYCCRIENLFYENLEEVKLVRDNILDVTNSTWLKNMQKFRDSVTELENMVVNLIDRIFEEVQTIEEGIEAIYALQRFNYRESLRDTLSIKWVQVWKIFGREIESCSNSMTLRDVYHPLLQHHSENAITLCLSKYLERLFHMMIDASDWIGECAAEKYILEQYKKVKSALDNKTQQNLI</sequence>
<evidence type="ECO:0000313" key="3">
    <source>
        <dbReference type="EMBL" id="CAL1685646.1"/>
    </source>
</evidence>
<dbReference type="AlphaFoldDB" id="A0AAV2P1D6"/>
<keyword evidence="4" id="KW-1185">Reference proteome</keyword>
<name>A0AAV2P1D6_9HYME</name>
<dbReference type="Proteomes" id="UP001497644">
    <property type="component" value="Chromosome 6"/>
</dbReference>
<reference evidence="3" key="1">
    <citation type="submission" date="2024-04" db="EMBL/GenBank/DDBJ databases">
        <authorList>
            <consortium name="Molecular Ecology Group"/>
        </authorList>
    </citation>
    <scope>NUCLEOTIDE SEQUENCE</scope>
</reference>
<evidence type="ECO:0000259" key="2">
    <source>
        <dbReference type="Pfam" id="PF08385"/>
    </source>
</evidence>
<proteinExistence type="predicted"/>
<evidence type="ECO:0000313" key="4">
    <source>
        <dbReference type="Proteomes" id="UP001497644"/>
    </source>
</evidence>
<accession>A0AAV2P1D6</accession>
<gene>
    <name evidence="3" type="ORF">LPLAT_LOCUS11089</name>
</gene>
<organism evidence="3 4">
    <name type="scientific">Lasius platythorax</name>
    <dbReference type="NCBI Taxonomy" id="488582"/>
    <lineage>
        <taxon>Eukaryota</taxon>
        <taxon>Metazoa</taxon>
        <taxon>Ecdysozoa</taxon>
        <taxon>Arthropoda</taxon>
        <taxon>Hexapoda</taxon>
        <taxon>Insecta</taxon>
        <taxon>Pterygota</taxon>
        <taxon>Neoptera</taxon>
        <taxon>Endopterygota</taxon>
        <taxon>Hymenoptera</taxon>
        <taxon>Apocrita</taxon>
        <taxon>Aculeata</taxon>
        <taxon>Formicoidea</taxon>
        <taxon>Formicidae</taxon>
        <taxon>Formicinae</taxon>
        <taxon>Lasius</taxon>
        <taxon>Lasius</taxon>
    </lineage>
</organism>
<evidence type="ECO:0000256" key="1">
    <source>
        <dbReference type="SAM" id="MobiDB-lite"/>
    </source>
</evidence>
<dbReference type="GO" id="GO:0007018">
    <property type="term" value="P:microtubule-based movement"/>
    <property type="evidence" value="ECO:0007669"/>
    <property type="project" value="InterPro"/>
</dbReference>